<organism evidence="2 3">
    <name type="scientific">Colletotrichum godetiae</name>
    <dbReference type="NCBI Taxonomy" id="1209918"/>
    <lineage>
        <taxon>Eukaryota</taxon>
        <taxon>Fungi</taxon>
        <taxon>Dikarya</taxon>
        <taxon>Ascomycota</taxon>
        <taxon>Pezizomycotina</taxon>
        <taxon>Sordariomycetes</taxon>
        <taxon>Hypocreomycetidae</taxon>
        <taxon>Glomerellales</taxon>
        <taxon>Glomerellaceae</taxon>
        <taxon>Colletotrichum</taxon>
        <taxon>Colletotrichum acutatum species complex</taxon>
    </lineage>
</organism>
<evidence type="ECO:0000256" key="1">
    <source>
        <dbReference type="SAM" id="MobiDB-lite"/>
    </source>
</evidence>
<keyword evidence="3" id="KW-1185">Reference proteome</keyword>
<evidence type="ECO:0000313" key="3">
    <source>
        <dbReference type="Proteomes" id="UP001224890"/>
    </source>
</evidence>
<feature type="compositionally biased region" description="Low complexity" evidence="1">
    <location>
        <begin position="187"/>
        <end position="201"/>
    </location>
</feature>
<dbReference type="AlphaFoldDB" id="A0AAJ0A9K9"/>
<reference evidence="2" key="1">
    <citation type="submission" date="2021-06" db="EMBL/GenBank/DDBJ databases">
        <title>Comparative genomics, transcriptomics and evolutionary studies reveal genomic signatures of adaptation to plant cell wall in hemibiotrophic fungi.</title>
        <authorList>
            <consortium name="DOE Joint Genome Institute"/>
            <person name="Baroncelli R."/>
            <person name="Diaz J.F."/>
            <person name="Benocci T."/>
            <person name="Peng M."/>
            <person name="Battaglia E."/>
            <person name="Haridas S."/>
            <person name="Andreopoulos W."/>
            <person name="Labutti K."/>
            <person name="Pangilinan J."/>
            <person name="Floch G.L."/>
            <person name="Makela M.R."/>
            <person name="Henrissat B."/>
            <person name="Grigoriev I.V."/>
            <person name="Crouch J.A."/>
            <person name="De Vries R.P."/>
            <person name="Sukno S.A."/>
            <person name="Thon M.R."/>
        </authorList>
    </citation>
    <scope>NUCLEOTIDE SEQUENCE</scope>
    <source>
        <strain evidence="2">CBS 193.32</strain>
    </source>
</reference>
<sequence length="208" mass="21906">MPILKPAPRYANIRIERVPTEKKVLKPAPSGVKKRKIVAKSSPSAGKSKTSAKPADKVANKTSDKKKAEPKTKGDPEPKSKPKGKGKAMATDKASGDPATIPTSMKSSNRVTKRIKKRKELPKGLAAIGSFGSAAATHRSQLGAKTNIRLLPSALPLPARKEVKAGAVGAKAAAEPKNTEKKVNMATTGLTTPSPTPSRGSSRSRKYE</sequence>
<comment type="caution">
    <text evidence="2">The sequence shown here is derived from an EMBL/GenBank/DDBJ whole genome shotgun (WGS) entry which is preliminary data.</text>
</comment>
<accession>A0AAJ0A9K9</accession>
<evidence type="ECO:0000313" key="2">
    <source>
        <dbReference type="EMBL" id="KAK1658499.1"/>
    </source>
</evidence>
<dbReference type="RefSeq" id="XP_060423263.1">
    <property type="nucleotide sequence ID" value="XM_060567264.1"/>
</dbReference>
<gene>
    <name evidence="2" type="ORF">BDP55DRAFT_397899</name>
</gene>
<dbReference type="EMBL" id="JAHMHR010000073">
    <property type="protein sequence ID" value="KAK1658499.1"/>
    <property type="molecule type" value="Genomic_DNA"/>
</dbReference>
<protein>
    <submittedName>
        <fullName evidence="2">Uncharacterized protein</fullName>
    </submittedName>
</protein>
<feature type="compositionally biased region" description="Basic and acidic residues" evidence="1">
    <location>
        <begin position="54"/>
        <end position="80"/>
    </location>
</feature>
<proteinExistence type="predicted"/>
<feature type="region of interest" description="Disordered" evidence="1">
    <location>
        <begin position="17"/>
        <end position="118"/>
    </location>
</feature>
<dbReference type="GeneID" id="85451790"/>
<dbReference type="Proteomes" id="UP001224890">
    <property type="component" value="Unassembled WGS sequence"/>
</dbReference>
<name>A0AAJ0A9K9_9PEZI</name>
<feature type="region of interest" description="Disordered" evidence="1">
    <location>
        <begin position="168"/>
        <end position="208"/>
    </location>
</feature>
<feature type="compositionally biased region" description="Polar residues" evidence="1">
    <location>
        <begin position="41"/>
        <end position="51"/>
    </location>
</feature>
<feature type="compositionally biased region" description="Polar residues" evidence="1">
    <location>
        <begin position="101"/>
        <end position="110"/>
    </location>
</feature>